<reference evidence="3" key="1">
    <citation type="journal article" date="2022" name="Microbiol. Resour. Announc.">
        <title>Draft Genome Sequence of a Methanogenic Archaeon from West Spitsbergen Permafrost.</title>
        <authorList>
            <person name="Trubitsyn V."/>
            <person name="Rivkina E."/>
            <person name="Shcherbakova V."/>
        </authorList>
    </citation>
    <scope>NUCLEOTIDE SEQUENCE [LARGE SCALE GENOMIC DNA]</scope>
    <source>
        <strain evidence="3">VT</strain>
    </source>
</reference>
<evidence type="ECO:0000313" key="3">
    <source>
        <dbReference type="Proteomes" id="UP000825933"/>
    </source>
</evidence>
<dbReference type="AlphaFoldDB" id="A0A8T5UM86"/>
<comment type="caution">
    <text evidence="2">The sequence shown here is derived from an EMBL/GenBank/DDBJ whole genome shotgun (WGS) entry which is preliminary data.</text>
</comment>
<feature type="transmembrane region" description="Helical" evidence="1">
    <location>
        <begin position="59"/>
        <end position="76"/>
    </location>
</feature>
<name>A0A8T5UM86_9EURY</name>
<feature type="transmembrane region" description="Helical" evidence="1">
    <location>
        <begin position="33"/>
        <end position="52"/>
    </location>
</feature>
<evidence type="ECO:0000313" key="2">
    <source>
        <dbReference type="EMBL" id="MBZ2165002.1"/>
    </source>
</evidence>
<dbReference type="Proteomes" id="UP000825933">
    <property type="component" value="Unassembled WGS sequence"/>
</dbReference>
<proteinExistence type="predicted"/>
<feature type="transmembrane region" description="Helical" evidence="1">
    <location>
        <begin position="9"/>
        <end position="27"/>
    </location>
</feature>
<evidence type="ECO:0000256" key="1">
    <source>
        <dbReference type="SAM" id="Phobius"/>
    </source>
</evidence>
<sequence>MKKQTTKIVLYIAGLFLLISGILGIILPQLGFTLFTSVVWAVLGAVFLAIGYGTRVRKIVLYAAGIFLFIAGIVGIEFSQLGISTLNSVVWALLGILFMYISYSVKY</sequence>
<dbReference type="RefSeq" id="WP_223790638.1">
    <property type="nucleotide sequence ID" value="NZ_JAIOUQ010000003.1"/>
</dbReference>
<keyword evidence="1" id="KW-0812">Transmembrane</keyword>
<dbReference type="EMBL" id="JAIOUQ010000003">
    <property type="protein sequence ID" value="MBZ2165002.1"/>
    <property type="molecule type" value="Genomic_DNA"/>
</dbReference>
<gene>
    <name evidence="2" type="ORF">K8N75_02935</name>
</gene>
<protein>
    <submittedName>
        <fullName evidence="2">Uncharacterized protein</fullName>
    </submittedName>
</protein>
<accession>A0A8T5UM86</accession>
<organism evidence="2 3">
    <name type="scientific">Methanobacterium spitsbergense</name>
    <dbReference type="NCBI Taxonomy" id="2874285"/>
    <lineage>
        <taxon>Archaea</taxon>
        <taxon>Methanobacteriati</taxon>
        <taxon>Methanobacteriota</taxon>
        <taxon>Methanomada group</taxon>
        <taxon>Methanobacteria</taxon>
        <taxon>Methanobacteriales</taxon>
        <taxon>Methanobacteriaceae</taxon>
        <taxon>Methanobacterium</taxon>
    </lineage>
</organism>
<feature type="transmembrane region" description="Helical" evidence="1">
    <location>
        <begin position="88"/>
        <end position="105"/>
    </location>
</feature>
<keyword evidence="3" id="KW-1185">Reference proteome</keyword>
<keyword evidence="1" id="KW-0472">Membrane</keyword>
<keyword evidence="1" id="KW-1133">Transmembrane helix</keyword>